<feature type="chain" id="PRO_5009183706" description="Secreted protein" evidence="1">
    <location>
        <begin position="26"/>
        <end position="178"/>
    </location>
</feature>
<evidence type="ECO:0000256" key="1">
    <source>
        <dbReference type="SAM" id="SignalP"/>
    </source>
</evidence>
<evidence type="ECO:0000313" key="3">
    <source>
        <dbReference type="Proteomes" id="UP000095705"/>
    </source>
</evidence>
<comment type="caution">
    <text evidence="2">The sequence shown here is derived from an EMBL/GenBank/DDBJ whole genome shotgun (WGS) entry which is preliminary data.</text>
</comment>
<name>A0A1E5PSI6_9ACTN</name>
<accession>A0A1E5PSI6</accession>
<dbReference type="EMBL" id="MEHK01000001">
    <property type="protein sequence ID" value="OEJ32461.1"/>
    <property type="molecule type" value="Genomic_DNA"/>
</dbReference>
<dbReference type="STRING" id="36818.BGK67_14995"/>
<reference evidence="2 3" key="1">
    <citation type="submission" date="2016-08" db="EMBL/GenBank/DDBJ databases">
        <title>The complete genome of Streptomyces subrutilus 10-1-1.</title>
        <authorList>
            <person name="Chen X."/>
        </authorList>
    </citation>
    <scope>NUCLEOTIDE SEQUENCE [LARGE SCALE GENOMIC DNA]</scope>
    <source>
        <strain evidence="2 3">10-1-1</strain>
    </source>
</reference>
<proteinExistence type="predicted"/>
<sequence>MRRVAVRSVVLAGLLAFGGVVPAGAAPVGAGPGGAAPVGAGPVGARPVGAGPEADVAYHGRVSLARGHLRIWLVPHNEGPSAVPNATLRVRLSADLADRQELSEGCARVGPREVVCETGPLPLRGHGRHVGLVLELRERTPEVVVRVDTWWNGGATDRNHANDEHVVLALDTGDAYAF</sequence>
<dbReference type="Proteomes" id="UP000095705">
    <property type="component" value="Unassembled WGS sequence"/>
</dbReference>
<protein>
    <recommendedName>
        <fullName evidence="4">Secreted protein</fullName>
    </recommendedName>
</protein>
<dbReference type="RefSeq" id="WP_069920734.1">
    <property type="nucleotide sequence ID" value="NZ_MEHK01000001.1"/>
</dbReference>
<organism evidence="2 3">
    <name type="scientific">Streptomyces subrutilus</name>
    <dbReference type="NCBI Taxonomy" id="36818"/>
    <lineage>
        <taxon>Bacteria</taxon>
        <taxon>Bacillati</taxon>
        <taxon>Actinomycetota</taxon>
        <taxon>Actinomycetes</taxon>
        <taxon>Kitasatosporales</taxon>
        <taxon>Streptomycetaceae</taxon>
        <taxon>Streptomyces</taxon>
    </lineage>
</organism>
<dbReference type="AlphaFoldDB" id="A0A1E5PSI6"/>
<keyword evidence="1" id="KW-0732">Signal</keyword>
<feature type="signal peptide" evidence="1">
    <location>
        <begin position="1"/>
        <end position="25"/>
    </location>
</feature>
<evidence type="ECO:0008006" key="4">
    <source>
        <dbReference type="Google" id="ProtNLM"/>
    </source>
</evidence>
<evidence type="ECO:0000313" key="2">
    <source>
        <dbReference type="EMBL" id="OEJ32461.1"/>
    </source>
</evidence>
<keyword evidence="3" id="KW-1185">Reference proteome</keyword>
<gene>
    <name evidence="2" type="ORF">BGK67_14995</name>
</gene>